<name>A0ACB7XWJ9_9ERIC</name>
<proteinExistence type="predicted"/>
<keyword evidence="2" id="KW-1185">Reference proteome</keyword>
<sequence length="241" mass="27606">MEATIDPPRRRRKQRKDIKGRGTTTTILELPSHISCEILARLPLKSIFYCKRVCSSFRSLTLDPCFAQLQLPRSSLCLILYRPSDIGLPMKFGFLPLPDSLVDLRRRRATMKFETQIEFPSSHPCVVSCNGLICLSDYNCPNVYVCNPITRQHFRLPEFKNEPSFMTERRYFSWCGIGCNRSADLFKVVKIIANFGKHLLKCTGAFIHWGLMMNGGPLTLEMLEDHSLSFLYPSIKLASSF</sequence>
<evidence type="ECO:0000313" key="1">
    <source>
        <dbReference type="EMBL" id="KAH7844968.1"/>
    </source>
</evidence>
<dbReference type="Proteomes" id="UP000828048">
    <property type="component" value="Chromosome 1"/>
</dbReference>
<accession>A0ACB7XWJ9</accession>
<comment type="caution">
    <text evidence="1">The sequence shown here is derived from an EMBL/GenBank/DDBJ whole genome shotgun (WGS) entry which is preliminary data.</text>
</comment>
<organism evidence="1 2">
    <name type="scientific">Vaccinium darrowii</name>
    <dbReference type="NCBI Taxonomy" id="229202"/>
    <lineage>
        <taxon>Eukaryota</taxon>
        <taxon>Viridiplantae</taxon>
        <taxon>Streptophyta</taxon>
        <taxon>Embryophyta</taxon>
        <taxon>Tracheophyta</taxon>
        <taxon>Spermatophyta</taxon>
        <taxon>Magnoliopsida</taxon>
        <taxon>eudicotyledons</taxon>
        <taxon>Gunneridae</taxon>
        <taxon>Pentapetalae</taxon>
        <taxon>asterids</taxon>
        <taxon>Ericales</taxon>
        <taxon>Ericaceae</taxon>
        <taxon>Vaccinioideae</taxon>
        <taxon>Vaccinieae</taxon>
        <taxon>Vaccinium</taxon>
    </lineage>
</organism>
<evidence type="ECO:0000313" key="2">
    <source>
        <dbReference type="Proteomes" id="UP000828048"/>
    </source>
</evidence>
<dbReference type="EMBL" id="CM037151">
    <property type="protein sequence ID" value="KAH7844968.1"/>
    <property type="molecule type" value="Genomic_DNA"/>
</dbReference>
<reference evidence="1 2" key="1">
    <citation type="journal article" date="2021" name="Hortic Res">
        <title>High-quality reference genome and annotation aids understanding of berry development for evergreen blueberry (Vaccinium darrowii).</title>
        <authorList>
            <person name="Yu J."/>
            <person name="Hulse-Kemp A.M."/>
            <person name="Babiker E."/>
            <person name="Staton M."/>
        </authorList>
    </citation>
    <scope>NUCLEOTIDE SEQUENCE [LARGE SCALE GENOMIC DNA]</scope>
    <source>
        <strain evidence="2">cv. NJ 8807/NJ 8810</strain>
        <tissue evidence="1">Young leaf</tissue>
    </source>
</reference>
<gene>
    <name evidence="1" type="ORF">Vadar_033785</name>
</gene>
<protein>
    <submittedName>
        <fullName evidence="1">Uncharacterized protein</fullName>
    </submittedName>
</protein>